<dbReference type="InParanoid" id="A0A1B1ALK6"/>
<feature type="domain" description="Histidine kinase" evidence="7">
    <location>
        <begin position="221"/>
        <end position="440"/>
    </location>
</feature>
<accession>A0A1B1ALK6</accession>
<keyword evidence="6" id="KW-0472">Membrane</keyword>
<dbReference type="STRING" id="1759059.ATE48_16755"/>
<evidence type="ECO:0000256" key="3">
    <source>
        <dbReference type="ARBA" id="ARBA00022553"/>
    </source>
</evidence>
<dbReference type="Gene3D" id="3.30.565.10">
    <property type="entry name" value="Histidine kinase-like ATPase, C-terminal domain"/>
    <property type="match status" value="1"/>
</dbReference>
<evidence type="ECO:0000313" key="8">
    <source>
        <dbReference type="EMBL" id="ANP47443.1"/>
    </source>
</evidence>
<keyword evidence="6" id="KW-1133">Transmembrane helix</keyword>
<keyword evidence="5" id="KW-0418">Kinase</keyword>
<reference evidence="8 9" key="1">
    <citation type="submission" date="2015-11" db="EMBL/GenBank/DDBJ databases">
        <title>Whole-Genome Sequence of Candidatus Oderbacter manganicum from the National Park Lower Oder Valley, Germany.</title>
        <authorList>
            <person name="Braun B."/>
            <person name="Liere K."/>
            <person name="Szewzyk U."/>
        </authorList>
    </citation>
    <scope>NUCLEOTIDE SEQUENCE [LARGE SCALE GENOMIC DNA]</scope>
    <source>
        <strain evidence="8 9">OTSz_A_272</strain>
    </source>
</reference>
<name>A0A1B1ALK6_9PROT</name>
<dbReference type="GO" id="GO:0000155">
    <property type="term" value="F:phosphorelay sensor kinase activity"/>
    <property type="evidence" value="ECO:0007669"/>
    <property type="project" value="InterPro"/>
</dbReference>
<evidence type="ECO:0000256" key="5">
    <source>
        <dbReference type="ARBA" id="ARBA00022777"/>
    </source>
</evidence>
<comment type="catalytic activity">
    <reaction evidence="1">
        <text>ATP + protein L-histidine = ADP + protein N-phospho-L-histidine.</text>
        <dbReference type="EC" id="2.7.13.3"/>
    </reaction>
</comment>
<dbReference type="PROSITE" id="PS50109">
    <property type="entry name" value="HIS_KIN"/>
    <property type="match status" value="1"/>
</dbReference>
<feature type="transmembrane region" description="Helical" evidence="6">
    <location>
        <begin position="143"/>
        <end position="162"/>
    </location>
</feature>
<dbReference type="AlphaFoldDB" id="A0A1B1ALK6"/>
<dbReference type="SMART" id="SM00387">
    <property type="entry name" value="HATPase_c"/>
    <property type="match status" value="1"/>
</dbReference>
<dbReference type="Gene3D" id="1.10.287.130">
    <property type="match status" value="1"/>
</dbReference>
<dbReference type="InterPro" id="IPR036890">
    <property type="entry name" value="HATPase_C_sf"/>
</dbReference>
<dbReference type="InterPro" id="IPR003594">
    <property type="entry name" value="HATPase_dom"/>
</dbReference>
<evidence type="ECO:0000256" key="1">
    <source>
        <dbReference type="ARBA" id="ARBA00000085"/>
    </source>
</evidence>
<dbReference type="SMART" id="SM00388">
    <property type="entry name" value="HisKA"/>
    <property type="match status" value="1"/>
</dbReference>
<feature type="transmembrane region" description="Helical" evidence="6">
    <location>
        <begin position="43"/>
        <end position="69"/>
    </location>
</feature>
<proteinExistence type="predicted"/>
<dbReference type="CDD" id="cd00082">
    <property type="entry name" value="HisKA"/>
    <property type="match status" value="1"/>
</dbReference>
<organism evidence="8 9">
    <name type="scientific">Candidatus Viadribacter manganicus</name>
    <dbReference type="NCBI Taxonomy" id="1759059"/>
    <lineage>
        <taxon>Bacteria</taxon>
        <taxon>Pseudomonadati</taxon>
        <taxon>Pseudomonadota</taxon>
        <taxon>Alphaproteobacteria</taxon>
        <taxon>Hyphomonadales</taxon>
        <taxon>Hyphomonadaceae</taxon>
        <taxon>Candidatus Viadribacter</taxon>
    </lineage>
</organism>
<keyword evidence="6" id="KW-0812">Transmembrane</keyword>
<dbReference type="KEGG" id="cbot:ATE48_16755"/>
<evidence type="ECO:0000313" key="9">
    <source>
        <dbReference type="Proteomes" id="UP000092498"/>
    </source>
</evidence>
<evidence type="ECO:0000256" key="4">
    <source>
        <dbReference type="ARBA" id="ARBA00022679"/>
    </source>
</evidence>
<keyword evidence="4" id="KW-0808">Transferase</keyword>
<dbReference type="GO" id="GO:0009927">
    <property type="term" value="F:histidine phosphotransfer kinase activity"/>
    <property type="evidence" value="ECO:0007669"/>
    <property type="project" value="TreeGrafter"/>
</dbReference>
<feature type="transmembrane region" description="Helical" evidence="6">
    <location>
        <begin position="168"/>
        <end position="189"/>
    </location>
</feature>
<dbReference type="SUPFAM" id="SSF47384">
    <property type="entry name" value="Homodimeric domain of signal transducing histidine kinase"/>
    <property type="match status" value="1"/>
</dbReference>
<dbReference type="OrthoDB" id="9801651at2"/>
<dbReference type="PANTHER" id="PTHR43047">
    <property type="entry name" value="TWO-COMPONENT HISTIDINE PROTEIN KINASE"/>
    <property type="match status" value="1"/>
</dbReference>
<dbReference type="Pfam" id="PF00512">
    <property type="entry name" value="HisKA"/>
    <property type="match status" value="1"/>
</dbReference>
<dbReference type="PANTHER" id="PTHR43047:SF72">
    <property type="entry name" value="OSMOSENSING HISTIDINE PROTEIN KINASE SLN1"/>
    <property type="match status" value="1"/>
</dbReference>
<dbReference type="PRINTS" id="PR00344">
    <property type="entry name" value="BCTRLSENSOR"/>
</dbReference>
<evidence type="ECO:0000259" key="7">
    <source>
        <dbReference type="PROSITE" id="PS50109"/>
    </source>
</evidence>
<evidence type="ECO:0000256" key="6">
    <source>
        <dbReference type="SAM" id="Phobius"/>
    </source>
</evidence>
<dbReference type="InterPro" id="IPR005467">
    <property type="entry name" value="His_kinase_dom"/>
</dbReference>
<dbReference type="InterPro" id="IPR036097">
    <property type="entry name" value="HisK_dim/P_sf"/>
</dbReference>
<keyword evidence="3" id="KW-0597">Phosphoprotein</keyword>
<dbReference type="RefSeq" id="WP_066773580.1">
    <property type="nucleotide sequence ID" value="NZ_CP013244.1"/>
</dbReference>
<dbReference type="EMBL" id="CP013244">
    <property type="protein sequence ID" value="ANP47443.1"/>
    <property type="molecule type" value="Genomic_DNA"/>
</dbReference>
<gene>
    <name evidence="8" type="ORF">ATE48_16755</name>
</gene>
<dbReference type="FunCoup" id="A0A1B1ALK6">
    <property type="interactions" value="161"/>
</dbReference>
<dbReference type="EC" id="2.7.13.3" evidence="2"/>
<evidence type="ECO:0000256" key="2">
    <source>
        <dbReference type="ARBA" id="ARBA00012438"/>
    </source>
</evidence>
<dbReference type="Pfam" id="PF02518">
    <property type="entry name" value="HATPase_c"/>
    <property type="match status" value="1"/>
</dbReference>
<dbReference type="GO" id="GO:0005886">
    <property type="term" value="C:plasma membrane"/>
    <property type="evidence" value="ECO:0007669"/>
    <property type="project" value="TreeGrafter"/>
</dbReference>
<keyword evidence="9" id="KW-1185">Reference proteome</keyword>
<dbReference type="CDD" id="cd16922">
    <property type="entry name" value="HATPase_EvgS-ArcB-TorS-like"/>
    <property type="match status" value="1"/>
</dbReference>
<feature type="transmembrane region" description="Helical" evidence="6">
    <location>
        <begin position="90"/>
        <end position="110"/>
    </location>
</feature>
<dbReference type="SUPFAM" id="SSF55874">
    <property type="entry name" value="ATPase domain of HSP90 chaperone/DNA topoisomerase II/histidine kinase"/>
    <property type="match status" value="1"/>
</dbReference>
<dbReference type="Proteomes" id="UP000092498">
    <property type="component" value="Chromosome"/>
</dbReference>
<dbReference type="InterPro" id="IPR003661">
    <property type="entry name" value="HisK_dim/P_dom"/>
</dbReference>
<sequence>MTADSLPDTIRGRAWDGAQTVEDVVANVRTGTWPRVGFTGAMVALSLAMLPLVPALIWFAFILGWELALRPWLERTFALPAAKHSSARGFGWLAALNFIGAVAYTIYPVAVFTTGVPVGMVLATAWICGSANHLFVYFSANRWLLLSCVAPLAFMSLSAPLVTEGLSIEAAIGVSTLAALLLAASMFGFDRQVLLSNLAKHASARSSAEQANAAKSQFLATMSHELRTPLNAVIGYAELIEEEAERGPIAEDAAKIRTSARQLLSVIDVILDLSKLETGAIELRRERGLATAVLQQLREAALPLAMVNNNTVTVTGSDALGEAEIDHMRLHQCLMQLVSNAAKFTRDGDIRVSARREQLGARERLVFSVADTGPGILPEDQARIFDPFVQGQTGAARRSDGSGLGLTLVRRLARLMGGDVRCESEPGKGATFTLWIDAGPSR</sequence>
<protein>
    <recommendedName>
        <fullName evidence="2">histidine kinase</fullName>
        <ecNumber evidence="2">2.7.13.3</ecNumber>
    </recommendedName>
</protein>
<dbReference type="InterPro" id="IPR004358">
    <property type="entry name" value="Sig_transdc_His_kin-like_C"/>
</dbReference>
<feature type="transmembrane region" description="Helical" evidence="6">
    <location>
        <begin position="116"/>
        <end position="136"/>
    </location>
</feature>